<proteinExistence type="predicted"/>
<dbReference type="EMBL" id="KV425578">
    <property type="protein sequence ID" value="KZT24387.1"/>
    <property type="molecule type" value="Genomic_DNA"/>
</dbReference>
<evidence type="ECO:0000313" key="2">
    <source>
        <dbReference type="EMBL" id="KZT24387.1"/>
    </source>
</evidence>
<organism evidence="2 3">
    <name type="scientific">Neolentinus lepideus HHB14362 ss-1</name>
    <dbReference type="NCBI Taxonomy" id="1314782"/>
    <lineage>
        <taxon>Eukaryota</taxon>
        <taxon>Fungi</taxon>
        <taxon>Dikarya</taxon>
        <taxon>Basidiomycota</taxon>
        <taxon>Agaricomycotina</taxon>
        <taxon>Agaricomycetes</taxon>
        <taxon>Gloeophyllales</taxon>
        <taxon>Gloeophyllaceae</taxon>
        <taxon>Neolentinus</taxon>
    </lineage>
</organism>
<feature type="chain" id="PRO_5007866241" description="Secreted protein" evidence="1">
    <location>
        <begin position="24"/>
        <end position="94"/>
    </location>
</feature>
<evidence type="ECO:0008006" key="4">
    <source>
        <dbReference type="Google" id="ProtNLM"/>
    </source>
</evidence>
<keyword evidence="1" id="KW-0732">Signal</keyword>
<evidence type="ECO:0000256" key="1">
    <source>
        <dbReference type="SAM" id="SignalP"/>
    </source>
</evidence>
<evidence type="ECO:0000313" key="3">
    <source>
        <dbReference type="Proteomes" id="UP000076761"/>
    </source>
</evidence>
<feature type="signal peptide" evidence="1">
    <location>
        <begin position="1"/>
        <end position="23"/>
    </location>
</feature>
<dbReference type="AlphaFoldDB" id="A0A165RX90"/>
<dbReference type="InParanoid" id="A0A165RX90"/>
<keyword evidence="3" id="KW-1185">Reference proteome</keyword>
<protein>
    <recommendedName>
        <fullName evidence="4">Secreted protein</fullName>
    </recommendedName>
</protein>
<accession>A0A165RX90</accession>
<reference evidence="2 3" key="1">
    <citation type="journal article" date="2016" name="Mol. Biol. Evol.">
        <title>Comparative Genomics of Early-Diverging Mushroom-Forming Fungi Provides Insights into the Origins of Lignocellulose Decay Capabilities.</title>
        <authorList>
            <person name="Nagy L.G."/>
            <person name="Riley R."/>
            <person name="Tritt A."/>
            <person name="Adam C."/>
            <person name="Daum C."/>
            <person name="Floudas D."/>
            <person name="Sun H."/>
            <person name="Yadav J.S."/>
            <person name="Pangilinan J."/>
            <person name="Larsson K.H."/>
            <person name="Matsuura K."/>
            <person name="Barry K."/>
            <person name="Labutti K."/>
            <person name="Kuo R."/>
            <person name="Ohm R.A."/>
            <person name="Bhattacharya S.S."/>
            <person name="Shirouzu T."/>
            <person name="Yoshinaga Y."/>
            <person name="Martin F.M."/>
            <person name="Grigoriev I.V."/>
            <person name="Hibbett D.S."/>
        </authorList>
    </citation>
    <scope>NUCLEOTIDE SEQUENCE [LARGE SCALE GENOMIC DNA]</scope>
    <source>
        <strain evidence="2 3">HHB14362 ss-1</strain>
    </source>
</reference>
<dbReference type="Proteomes" id="UP000076761">
    <property type="component" value="Unassembled WGS sequence"/>
</dbReference>
<name>A0A165RX90_9AGAM</name>
<sequence>MYIIHTLTHSTLIGCHCAWCSAAAPSLLVRLTHVMVSYSTPTRGSTLWCDGNVVCFSSAQGPSNVACYAVGSSTWRRLHLRSSERRSLIARYCC</sequence>
<gene>
    <name evidence="2" type="ORF">NEOLEDRAFT_438965</name>
</gene>